<name>A0A5J6HWL3_STRAD</name>
<dbReference type="GO" id="GO:0016614">
    <property type="term" value="F:oxidoreductase activity, acting on CH-OH group of donors"/>
    <property type="evidence" value="ECO:0007669"/>
    <property type="project" value="UniProtKB-ARBA"/>
</dbReference>
<evidence type="ECO:0000256" key="3">
    <source>
        <dbReference type="ARBA" id="ARBA00022643"/>
    </source>
</evidence>
<evidence type="ECO:0000256" key="4">
    <source>
        <dbReference type="ARBA" id="ARBA00023002"/>
    </source>
</evidence>
<dbReference type="OrthoDB" id="9770452at2"/>
<dbReference type="GO" id="GO:0010181">
    <property type="term" value="F:FMN binding"/>
    <property type="evidence" value="ECO:0007669"/>
    <property type="project" value="InterPro"/>
</dbReference>
<dbReference type="EMBL" id="CP023695">
    <property type="protein sequence ID" value="QEV22741.1"/>
    <property type="molecule type" value="Genomic_DNA"/>
</dbReference>
<keyword evidence="4" id="KW-0560">Oxidoreductase</keyword>
<dbReference type="PROSITE" id="PS51349">
    <property type="entry name" value="FMN_HYDROXY_ACID_DH_2"/>
    <property type="match status" value="1"/>
</dbReference>
<keyword evidence="2 7" id="KW-0285">Flavoprotein</keyword>
<organism evidence="9 10">
    <name type="scientific">Streptomyces alboniger</name>
    <dbReference type="NCBI Taxonomy" id="132473"/>
    <lineage>
        <taxon>Bacteria</taxon>
        <taxon>Bacillati</taxon>
        <taxon>Actinomycetota</taxon>
        <taxon>Actinomycetes</taxon>
        <taxon>Kitasatosporales</taxon>
        <taxon>Streptomycetaceae</taxon>
        <taxon>Streptomyces</taxon>
        <taxon>Streptomyces aurantiacus group</taxon>
    </lineage>
</organism>
<protein>
    <submittedName>
        <fullName evidence="9">Alpha-hydroxy-acid oxidizing protein</fullName>
    </submittedName>
</protein>
<evidence type="ECO:0000256" key="2">
    <source>
        <dbReference type="ARBA" id="ARBA00022630"/>
    </source>
</evidence>
<sequence length="368" mass="38795">MPAADPLVCLDDLARPAAARLPADVWDFIAGGSGRETTLAHNRAALDSVRLVPRVLADVSRPRTATRLLGVEADMPVAVAPMAYHALVHPEGEIATARAAAAAGVPLVAAMLSSRPLEQVAQAGRPPLLQLYWLHDRALLLRLVRRAEEIGCPGLMLTVDVPRMARRLRDLRRRFVLPSHVRPVELDEAPCPGADRVPTVAEHTEAVFDASLSWPDLEWLREQTALPLILKGVLDPADAARAASAGIDAVVVSNHGGRQLDGAVAAVSALPAVRAAVGDACDVLLDSGIRSGTDVLRALALGATGVLLGRPVLWGLAVGGERGLADVFSLLKQEIEDALVLAGCPRPEAARGLTTVLDGSVMNEIDRV</sequence>
<feature type="binding site" evidence="7">
    <location>
        <position position="158"/>
    </location>
    <ligand>
        <name>FMN</name>
        <dbReference type="ChEBI" id="CHEBI:58210"/>
    </ligand>
</feature>
<dbReference type="PANTHER" id="PTHR10578">
    <property type="entry name" value="S -2-HYDROXY-ACID OXIDASE-RELATED"/>
    <property type="match status" value="1"/>
</dbReference>
<comment type="similarity">
    <text evidence="5">Belongs to the FMN-dependent alpha-hydroxy acid dehydrogenase family.</text>
</comment>
<dbReference type="InterPro" id="IPR012133">
    <property type="entry name" value="Alpha-hydoxy_acid_DH_FMN"/>
</dbReference>
<feature type="active site" description="Proton acceptor" evidence="6">
    <location>
        <position position="255"/>
    </location>
</feature>
<feature type="domain" description="FMN hydroxy acid dehydrogenase" evidence="8">
    <location>
        <begin position="2"/>
        <end position="360"/>
    </location>
</feature>
<dbReference type="InterPro" id="IPR013785">
    <property type="entry name" value="Aldolase_TIM"/>
</dbReference>
<dbReference type="Gene3D" id="3.20.20.70">
    <property type="entry name" value="Aldolase class I"/>
    <property type="match status" value="1"/>
</dbReference>
<gene>
    <name evidence="9" type="ORF">CP975_34475</name>
</gene>
<keyword evidence="3 7" id="KW-0288">FMN</keyword>
<dbReference type="PIRSF" id="PIRSF000138">
    <property type="entry name" value="Al-hdrx_acd_dh"/>
    <property type="match status" value="1"/>
</dbReference>
<feature type="binding site" evidence="7">
    <location>
        <position position="253"/>
    </location>
    <ligand>
        <name>FMN</name>
        <dbReference type="ChEBI" id="CHEBI:58210"/>
    </ligand>
</feature>
<feature type="binding site" evidence="7">
    <location>
        <begin position="309"/>
        <end position="310"/>
    </location>
    <ligand>
        <name>FMN</name>
        <dbReference type="ChEBI" id="CHEBI:58210"/>
    </ligand>
</feature>
<evidence type="ECO:0000313" key="9">
    <source>
        <dbReference type="EMBL" id="QEV22741.1"/>
    </source>
</evidence>
<comment type="cofactor">
    <cofactor evidence="1">
        <name>FMN</name>
        <dbReference type="ChEBI" id="CHEBI:58210"/>
    </cofactor>
</comment>
<dbReference type="AlphaFoldDB" id="A0A5J6HWL3"/>
<dbReference type="InterPro" id="IPR008259">
    <property type="entry name" value="FMN_hydac_DH_AS"/>
</dbReference>
<dbReference type="SUPFAM" id="SSF51395">
    <property type="entry name" value="FMN-linked oxidoreductases"/>
    <property type="match status" value="1"/>
</dbReference>
<dbReference type="CDD" id="cd02809">
    <property type="entry name" value="alpha_hydroxyacid_oxid_FMN"/>
    <property type="match status" value="1"/>
</dbReference>
<evidence type="ECO:0000259" key="8">
    <source>
        <dbReference type="PROSITE" id="PS51349"/>
    </source>
</evidence>
<feature type="binding site" evidence="7">
    <location>
        <position position="255"/>
    </location>
    <ligand>
        <name>glyoxylate</name>
        <dbReference type="ChEBI" id="CHEBI:36655"/>
    </ligand>
</feature>
<dbReference type="KEGG" id="salw:CP975_34475"/>
<dbReference type="PROSITE" id="PS00557">
    <property type="entry name" value="FMN_HYDROXY_ACID_DH_1"/>
    <property type="match status" value="1"/>
</dbReference>
<evidence type="ECO:0000256" key="6">
    <source>
        <dbReference type="PIRSR" id="PIRSR000138-1"/>
    </source>
</evidence>
<evidence type="ECO:0000313" key="10">
    <source>
        <dbReference type="Proteomes" id="UP000326553"/>
    </source>
</evidence>
<feature type="binding site" evidence="7">
    <location>
        <position position="130"/>
    </location>
    <ligand>
        <name>FMN</name>
        <dbReference type="ChEBI" id="CHEBI:58210"/>
    </ligand>
</feature>
<dbReference type="Pfam" id="PF01070">
    <property type="entry name" value="FMN_dh"/>
    <property type="match status" value="1"/>
</dbReference>
<evidence type="ECO:0000256" key="5">
    <source>
        <dbReference type="ARBA" id="ARBA00024042"/>
    </source>
</evidence>
<accession>A0A5J6HWL3</accession>
<feature type="binding site" evidence="7">
    <location>
        <position position="258"/>
    </location>
    <ligand>
        <name>FMN</name>
        <dbReference type="ChEBI" id="CHEBI:58210"/>
    </ligand>
</feature>
<feature type="binding site" evidence="7">
    <location>
        <position position="132"/>
    </location>
    <ligand>
        <name>glyoxylate</name>
        <dbReference type="ChEBI" id="CHEBI:36655"/>
    </ligand>
</feature>
<evidence type="ECO:0000256" key="7">
    <source>
        <dbReference type="PIRSR" id="PIRSR000138-2"/>
    </source>
</evidence>
<dbReference type="FunFam" id="3.20.20.70:FF:000029">
    <property type="entry name" value="L-lactate dehydrogenase"/>
    <property type="match status" value="1"/>
</dbReference>
<feature type="binding site" evidence="7">
    <location>
        <begin position="81"/>
        <end position="83"/>
    </location>
    <ligand>
        <name>FMN</name>
        <dbReference type="ChEBI" id="CHEBI:58210"/>
    </ligand>
</feature>
<feature type="binding site" evidence="7">
    <location>
        <position position="231"/>
    </location>
    <ligand>
        <name>FMN</name>
        <dbReference type="ChEBI" id="CHEBI:58210"/>
    </ligand>
</feature>
<feature type="binding site" evidence="7">
    <location>
        <position position="167"/>
    </location>
    <ligand>
        <name>glyoxylate</name>
        <dbReference type="ChEBI" id="CHEBI:36655"/>
    </ligand>
</feature>
<dbReference type="InterPro" id="IPR000262">
    <property type="entry name" value="FMN-dep_DH"/>
</dbReference>
<dbReference type="PANTHER" id="PTHR10578:SF107">
    <property type="entry name" value="2-HYDROXYACID OXIDASE 1"/>
    <property type="match status" value="1"/>
</dbReference>
<evidence type="ECO:0000256" key="1">
    <source>
        <dbReference type="ARBA" id="ARBA00001917"/>
    </source>
</evidence>
<proteinExistence type="inferred from homology"/>
<keyword evidence="10" id="KW-1185">Reference proteome</keyword>
<feature type="binding site" evidence="7">
    <location>
        <begin position="286"/>
        <end position="290"/>
    </location>
    <ligand>
        <name>FMN</name>
        <dbReference type="ChEBI" id="CHEBI:58210"/>
    </ligand>
</feature>
<reference evidence="9 10" key="1">
    <citation type="submission" date="2017-09" db="EMBL/GenBank/DDBJ databases">
        <authorList>
            <person name="Lee N."/>
            <person name="Cho B.-K."/>
        </authorList>
    </citation>
    <scope>NUCLEOTIDE SEQUENCE [LARGE SCALE GENOMIC DNA]</scope>
    <source>
        <strain evidence="9 10">ATCC 12461</strain>
    </source>
</reference>
<dbReference type="Proteomes" id="UP000326553">
    <property type="component" value="Chromosome"/>
</dbReference>
<dbReference type="InterPro" id="IPR037396">
    <property type="entry name" value="FMN_HAD"/>
</dbReference>